<evidence type="ECO:0000256" key="4">
    <source>
        <dbReference type="ARBA" id="ARBA00035295"/>
    </source>
</evidence>
<dbReference type="HAMAP" id="MF_00382">
    <property type="entry name" value="Ribosomal_bL20"/>
    <property type="match status" value="1"/>
</dbReference>
<dbReference type="AlphaFoldDB" id="C0JWJ1"/>
<comment type="similarity">
    <text evidence="1 5 6">Belongs to the bacterial ribosomal protein bL20 family.</text>
</comment>
<dbReference type="InterPro" id="IPR035566">
    <property type="entry name" value="Ribosomal_protein_bL20_C"/>
</dbReference>
<keyword evidence="5 7" id="KW-0694">RNA-binding</keyword>
<dbReference type="GO" id="GO:0009507">
    <property type="term" value="C:chloroplast"/>
    <property type="evidence" value="ECO:0007669"/>
    <property type="project" value="UniProtKB-SubCell"/>
</dbReference>
<keyword evidence="8" id="KW-0150">Chloroplast</keyword>
<evidence type="ECO:0000256" key="7">
    <source>
        <dbReference type="RuleBase" id="RU004311"/>
    </source>
</evidence>
<reference evidence="8" key="2">
    <citation type="journal article" date="2009" name="Mol. Biol. Evol.">
        <title>The chloroplast genomes of the green algae Pyramimonas, Monomastix, and Pycnococcus shed new light on the evolutionary history of prasinophytes and the origin of the secondary chloroplasts of euglenids.</title>
        <authorList>
            <person name="Turmel M."/>
            <person name="Gagnon M.C."/>
            <person name="O'Kelly C.J."/>
            <person name="Otis C."/>
            <person name="Lemieux C."/>
        </authorList>
    </citation>
    <scope>NUCLEOTIDE SEQUENCE</scope>
</reference>
<comment type="subcellular location">
    <subcellularLocation>
        <location evidence="5">Plastid</location>
        <location evidence="5">Chloroplast</location>
    </subcellularLocation>
</comment>
<dbReference type="PANTHER" id="PTHR10986">
    <property type="entry name" value="39S RIBOSOMAL PROTEIN L20"/>
    <property type="match status" value="1"/>
</dbReference>
<dbReference type="Gene3D" id="1.10.1900.20">
    <property type="entry name" value="Ribosomal protein L20"/>
    <property type="match status" value="1"/>
</dbReference>
<dbReference type="InterPro" id="IPR005813">
    <property type="entry name" value="Ribosomal_bL20"/>
</dbReference>
<dbReference type="GO" id="GO:0003735">
    <property type="term" value="F:structural constituent of ribosome"/>
    <property type="evidence" value="ECO:0007669"/>
    <property type="project" value="InterPro"/>
</dbReference>
<dbReference type="CDD" id="cd07026">
    <property type="entry name" value="Ribosomal_L20"/>
    <property type="match status" value="1"/>
</dbReference>
<dbReference type="GO" id="GO:0005840">
    <property type="term" value="C:ribosome"/>
    <property type="evidence" value="ECO:0007669"/>
    <property type="project" value="UniProtKB-KW"/>
</dbReference>
<organism evidence="8">
    <name type="scientific">Monomastix sp. (strain OKE-1)</name>
    <dbReference type="NCBI Taxonomy" id="141716"/>
    <lineage>
        <taxon>Eukaryota</taxon>
        <taxon>Viridiplantae</taxon>
        <taxon>Chlorophyta</taxon>
        <taxon>Mamiellophyceae</taxon>
        <taxon>Monomastigales</taxon>
        <taxon>Monomastigaceae</taxon>
        <taxon>Monomastix</taxon>
    </lineage>
</organism>
<protein>
    <recommendedName>
        <fullName evidence="4 5">Large ribosomal subunit protein bL20c</fullName>
    </recommendedName>
</protein>
<dbReference type="GO" id="GO:0006412">
    <property type="term" value="P:translation"/>
    <property type="evidence" value="ECO:0007669"/>
    <property type="project" value="InterPro"/>
</dbReference>
<reference evidence="8" key="1">
    <citation type="journal article" date="2006" name="BMC Biol.">
        <title>The complete chloroplast DNA sequence of the green alga Oltmannsiellopsis viridis reveals a distinctive quadripartite architecture in the chloroplast genome of early diverging ulvophytes.</title>
        <authorList>
            <person name="Pombert J.F."/>
            <person name="Lemieux C."/>
            <person name="Turmel M."/>
        </authorList>
    </citation>
    <scope>NUCLEOTIDE SEQUENCE</scope>
</reference>
<evidence type="ECO:0000256" key="5">
    <source>
        <dbReference type="HAMAP-Rule" id="MF_00382"/>
    </source>
</evidence>
<dbReference type="SUPFAM" id="SSF74731">
    <property type="entry name" value="Ribosomal protein L20"/>
    <property type="match status" value="1"/>
</dbReference>
<proteinExistence type="inferred from homology"/>
<evidence type="ECO:0000256" key="3">
    <source>
        <dbReference type="ARBA" id="ARBA00023274"/>
    </source>
</evidence>
<evidence type="ECO:0000256" key="1">
    <source>
        <dbReference type="ARBA" id="ARBA00007698"/>
    </source>
</evidence>
<dbReference type="Pfam" id="PF00453">
    <property type="entry name" value="Ribosomal_L20"/>
    <property type="match status" value="1"/>
</dbReference>
<dbReference type="EMBL" id="FJ493497">
    <property type="protein sequence ID" value="ACK36860.1"/>
    <property type="molecule type" value="Genomic_DNA"/>
</dbReference>
<name>C0JWJ1_MONSK</name>
<dbReference type="GeneID" id="7441121"/>
<keyword evidence="3 5" id="KW-0687">Ribonucleoprotein</keyword>
<gene>
    <name evidence="5 8" type="primary">rpl20</name>
</gene>
<dbReference type="NCBIfam" id="TIGR01032">
    <property type="entry name" value="rplT_bact"/>
    <property type="match status" value="1"/>
</dbReference>
<evidence type="ECO:0000313" key="8">
    <source>
        <dbReference type="EMBL" id="ACK36860.1"/>
    </source>
</evidence>
<keyword evidence="5 7" id="KW-0699">rRNA-binding</keyword>
<keyword evidence="2 5" id="KW-0689">Ribosomal protein</keyword>
<evidence type="ECO:0000256" key="6">
    <source>
        <dbReference type="RuleBase" id="RU000561"/>
    </source>
</evidence>
<dbReference type="GO" id="GO:1990904">
    <property type="term" value="C:ribonucleoprotein complex"/>
    <property type="evidence" value="ECO:0007669"/>
    <property type="project" value="UniProtKB-KW"/>
</dbReference>
<keyword evidence="8" id="KW-0934">Plastid</keyword>
<dbReference type="GO" id="GO:0019843">
    <property type="term" value="F:rRNA binding"/>
    <property type="evidence" value="ECO:0007669"/>
    <property type="project" value="UniProtKB-UniRule"/>
</dbReference>
<comment type="function">
    <text evidence="5 7">Binds directly to 23S ribosomal RNA and is necessary for the in vitro assembly process of the 50S ribosomal subunit. It is not involved in the protein synthesizing functions of that subunit.</text>
</comment>
<evidence type="ECO:0000256" key="2">
    <source>
        <dbReference type="ARBA" id="ARBA00022980"/>
    </source>
</evidence>
<dbReference type="PRINTS" id="PR00062">
    <property type="entry name" value="RIBOSOMALL20"/>
</dbReference>
<accession>C0JWJ1</accession>
<dbReference type="GO" id="GO:0000027">
    <property type="term" value="P:ribosomal large subunit assembly"/>
    <property type="evidence" value="ECO:0007669"/>
    <property type="project" value="UniProtKB-UniRule"/>
</dbReference>
<sequence length="128" mass="14853">MTRVKRGFVARKRRKRVLKLAKGFRGSHSVLFRTAQQRTMRALSLSYTDGRQFKRAMRRLWIRRLNSALRNIGIQNTATNTNSKIPVVFRYSGFINNLKKAKSLLNRKVLSQLAILDPTSFQNFVKGL</sequence>
<dbReference type="Gene3D" id="6.10.160.10">
    <property type="match status" value="1"/>
</dbReference>
<dbReference type="RefSeq" id="YP_002600996.1">
    <property type="nucleotide sequence ID" value="NC_012101.1"/>
</dbReference>
<geneLocation type="chloroplast" evidence="8"/>